<dbReference type="NCBIfam" id="NF008899">
    <property type="entry name" value="PRK12266.1"/>
    <property type="match status" value="1"/>
</dbReference>
<accession>A0A7W3FLL6</accession>
<dbReference type="PANTHER" id="PTHR11985:SF15">
    <property type="entry name" value="GLYCEROL-3-PHOSPHATE DEHYDROGENASE, MITOCHONDRIAL"/>
    <property type="match status" value="1"/>
</dbReference>
<reference evidence="8 9" key="1">
    <citation type="submission" date="2020-08" db="EMBL/GenBank/DDBJ databases">
        <title>Stenotrophomonas tumulicola JCM 30961.</title>
        <authorList>
            <person name="Deng Y."/>
        </authorList>
    </citation>
    <scope>NUCLEOTIDE SEQUENCE [LARGE SCALE GENOMIC DNA]</scope>
    <source>
        <strain evidence="8 9">JCM 30961</strain>
    </source>
</reference>
<dbReference type="GO" id="GO:0004368">
    <property type="term" value="F:glycerol-3-phosphate dehydrogenase (quinone) activity"/>
    <property type="evidence" value="ECO:0007669"/>
    <property type="project" value="UniProtKB-EC"/>
</dbReference>
<dbReference type="EC" id="1.1.5.3" evidence="6"/>
<organism evidence="8 9">
    <name type="scientific">Stenotrophomonas tumulicola</name>
    <dbReference type="NCBI Taxonomy" id="1685415"/>
    <lineage>
        <taxon>Bacteria</taxon>
        <taxon>Pseudomonadati</taxon>
        <taxon>Pseudomonadota</taxon>
        <taxon>Gammaproteobacteria</taxon>
        <taxon>Lysobacterales</taxon>
        <taxon>Lysobacteraceae</taxon>
        <taxon>Stenotrophomonas</taxon>
    </lineage>
</organism>
<dbReference type="Gene3D" id="6.10.250.1890">
    <property type="match status" value="1"/>
</dbReference>
<proteinExistence type="inferred from homology"/>
<dbReference type="PRINTS" id="PR01001">
    <property type="entry name" value="FADG3PDH"/>
</dbReference>
<feature type="domain" description="FAD dependent oxidoreductase" evidence="7">
    <location>
        <begin position="3"/>
        <end position="323"/>
    </location>
</feature>
<dbReference type="Pfam" id="PF01266">
    <property type="entry name" value="DAO"/>
    <property type="match status" value="1"/>
</dbReference>
<dbReference type="InterPro" id="IPR036188">
    <property type="entry name" value="FAD/NAD-bd_sf"/>
</dbReference>
<evidence type="ECO:0000256" key="6">
    <source>
        <dbReference type="RuleBase" id="RU361217"/>
    </source>
</evidence>
<dbReference type="InterPro" id="IPR038299">
    <property type="entry name" value="DAO_C_sf"/>
</dbReference>
<comment type="caution">
    <text evidence="8">The sequence shown here is derived from an EMBL/GenBank/DDBJ whole genome shotgun (WGS) entry which is preliminary data.</text>
</comment>
<dbReference type="InterPro" id="IPR000447">
    <property type="entry name" value="G3P_DH_FAD-dep"/>
</dbReference>
<dbReference type="Gene3D" id="1.10.8.870">
    <property type="entry name" value="Alpha-glycerophosphate oxidase, cap domain"/>
    <property type="match status" value="1"/>
</dbReference>
<comment type="catalytic activity">
    <reaction evidence="6">
        <text>a quinone + sn-glycerol 3-phosphate = dihydroxyacetone phosphate + a quinol</text>
        <dbReference type="Rhea" id="RHEA:18977"/>
        <dbReference type="ChEBI" id="CHEBI:24646"/>
        <dbReference type="ChEBI" id="CHEBI:57597"/>
        <dbReference type="ChEBI" id="CHEBI:57642"/>
        <dbReference type="ChEBI" id="CHEBI:132124"/>
        <dbReference type="EC" id="1.1.5.3"/>
    </reaction>
</comment>
<dbReference type="PANTHER" id="PTHR11985">
    <property type="entry name" value="GLYCEROL-3-PHOSPHATE DEHYDROGENASE"/>
    <property type="match status" value="1"/>
</dbReference>
<name>A0A7W3FLL6_9GAMM</name>
<sequence length="505" mass="54702">MLDMLVVGGGINGAGIARDAAGRGLRVALCEQHDLASHTSSASSKLVHGGLRYLEQGHVGMVRQSLAERATLLHIAPHLVRPLSFVLPHEPHLRPAWIIRSGLLLYDLLAGRAAGLPRSRGLALHGHPLGAPLQHDQRRGFTYTDAQVPDARLVVLTAMDAAERGARIWTRTTCVQARRDPDGWRVELRDARGHGRSVHARMLVNATGAWAARFTADISRTRSTPMRLVQGSHIVVPALYDHDHAYILQQPDGRIVFVIPFEGCFSLVGTTDVDFSGPLAAPLIDDAQRDYLCAAVNRSFRQQIAHSDIVWSFSGVRALLDDTHGAPSEASRDYRLDLDSEGAPLLNVLGGKLTTHRRLAEQAVDLLLRGDAASPSAWTAGGAVLPGGELGPAAEVEAWLHGQWPWLPGPLAARWARSYGSRAARIIGAAGSLGDLGEHFGADLYQAEAEYLCSREWVMQPEDLLWRRSLLGLRLGPSQQQRLARWLAGRATTAAVDIDGTDAPA</sequence>
<keyword evidence="9" id="KW-1185">Reference proteome</keyword>
<dbReference type="Gene3D" id="3.30.9.10">
    <property type="entry name" value="D-Amino Acid Oxidase, subunit A, domain 2"/>
    <property type="match status" value="1"/>
</dbReference>
<gene>
    <name evidence="8" type="primary">glpD</name>
    <name evidence="8" type="ORF">H4O11_06690</name>
</gene>
<evidence type="ECO:0000256" key="1">
    <source>
        <dbReference type="ARBA" id="ARBA00001974"/>
    </source>
</evidence>
<dbReference type="AlphaFoldDB" id="A0A7W3FLL6"/>
<evidence type="ECO:0000256" key="5">
    <source>
        <dbReference type="ARBA" id="ARBA00023002"/>
    </source>
</evidence>
<dbReference type="PROSITE" id="PS00977">
    <property type="entry name" value="FAD_G3PDH_1"/>
    <property type="match status" value="1"/>
</dbReference>
<keyword evidence="5 6" id="KW-0560">Oxidoreductase</keyword>
<comment type="cofactor">
    <cofactor evidence="1 6">
        <name>FAD</name>
        <dbReference type="ChEBI" id="CHEBI:57692"/>
    </cofactor>
</comment>
<evidence type="ECO:0000256" key="3">
    <source>
        <dbReference type="ARBA" id="ARBA00022630"/>
    </source>
</evidence>
<dbReference type="NCBIfam" id="NF009906">
    <property type="entry name" value="PRK13369.1"/>
    <property type="match status" value="1"/>
</dbReference>
<dbReference type="Proteomes" id="UP000547058">
    <property type="component" value="Unassembled WGS sequence"/>
</dbReference>
<comment type="similarity">
    <text evidence="2 6">Belongs to the FAD-dependent glycerol-3-phosphate dehydrogenase family.</text>
</comment>
<evidence type="ECO:0000313" key="8">
    <source>
        <dbReference type="EMBL" id="MBA8681496.1"/>
    </source>
</evidence>
<evidence type="ECO:0000259" key="7">
    <source>
        <dbReference type="Pfam" id="PF01266"/>
    </source>
</evidence>
<evidence type="ECO:0000256" key="2">
    <source>
        <dbReference type="ARBA" id="ARBA00007330"/>
    </source>
</evidence>
<dbReference type="GO" id="GO:0046168">
    <property type="term" value="P:glycerol-3-phosphate catabolic process"/>
    <property type="evidence" value="ECO:0007669"/>
    <property type="project" value="TreeGrafter"/>
</dbReference>
<keyword evidence="3 6" id="KW-0285">Flavoprotein</keyword>
<dbReference type="InterPro" id="IPR006076">
    <property type="entry name" value="FAD-dep_OxRdtase"/>
</dbReference>
<evidence type="ECO:0000256" key="4">
    <source>
        <dbReference type="ARBA" id="ARBA00022827"/>
    </source>
</evidence>
<keyword evidence="4" id="KW-0274">FAD</keyword>
<dbReference type="GO" id="GO:0009331">
    <property type="term" value="C:glycerol-3-phosphate dehydrogenase (FAD) complex"/>
    <property type="evidence" value="ECO:0007669"/>
    <property type="project" value="UniProtKB-UniRule"/>
</dbReference>
<dbReference type="EMBL" id="JACGXS010000002">
    <property type="protein sequence ID" value="MBA8681496.1"/>
    <property type="molecule type" value="Genomic_DNA"/>
</dbReference>
<evidence type="ECO:0000313" key="9">
    <source>
        <dbReference type="Proteomes" id="UP000547058"/>
    </source>
</evidence>
<dbReference type="Gene3D" id="3.50.50.60">
    <property type="entry name" value="FAD/NAD(P)-binding domain"/>
    <property type="match status" value="1"/>
</dbReference>
<dbReference type="RefSeq" id="WP_182338620.1">
    <property type="nucleotide sequence ID" value="NZ_JACGXS010000002.1"/>
</dbReference>
<dbReference type="SUPFAM" id="SSF51905">
    <property type="entry name" value="FAD/NAD(P)-binding domain"/>
    <property type="match status" value="1"/>
</dbReference>
<protein>
    <recommendedName>
        <fullName evidence="6">Glycerol-3-phosphate dehydrogenase</fullName>
        <ecNumber evidence="6">1.1.5.3</ecNumber>
    </recommendedName>
</protein>